<protein>
    <submittedName>
        <fullName evidence="1">Uncharacterized protein</fullName>
    </submittedName>
</protein>
<evidence type="ECO:0000313" key="1">
    <source>
        <dbReference type="EMBL" id="MPC33607.1"/>
    </source>
</evidence>
<evidence type="ECO:0000313" key="2">
    <source>
        <dbReference type="Proteomes" id="UP000324222"/>
    </source>
</evidence>
<keyword evidence="2" id="KW-1185">Reference proteome</keyword>
<proteinExistence type="predicted"/>
<dbReference type="EMBL" id="VSRR010002868">
    <property type="protein sequence ID" value="MPC33607.1"/>
    <property type="molecule type" value="Genomic_DNA"/>
</dbReference>
<organism evidence="1 2">
    <name type="scientific">Portunus trituberculatus</name>
    <name type="common">Swimming crab</name>
    <name type="synonym">Neptunus trituberculatus</name>
    <dbReference type="NCBI Taxonomy" id="210409"/>
    <lineage>
        <taxon>Eukaryota</taxon>
        <taxon>Metazoa</taxon>
        <taxon>Ecdysozoa</taxon>
        <taxon>Arthropoda</taxon>
        <taxon>Crustacea</taxon>
        <taxon>Multicrustacea</taxon>
        <taxon>Malacostraca</taxon>
        <taxon>Eumalacostraca</taxon>
        <taxon>Eucarida</taxon>
        <taxon>Decapoda</taxon>
        <taxon>Pleocyemata</taxon>
        <taxon>Brachyura</taxon>
        <taxon>Eubrachyura</taxon>
        <taxon>Portunoidea</taxon>
        <taxon>Portunidae</taxon>
        <taxon>Portuninae</taxon>
        <taxon>Portunus</taxon>
    </lineage>
</organism>
<dbReference type="AlphaFoldDB" id="A0A5B7EK38"/>
<reference evidence="1 2" key="1">
    <citation type="submission" date="2019-05" db="EMBL/GenBank/DDBJ databases">
        <title>Another draft genome of Portunus trituberculatus and its Hox gene families provides insights of decapod evolution.</title>
        <authorList>
            <person name="Jeong J.-H."/>
            <person name="Song I."/>
            <person name="Kim S."/>
            <person name="Choi T."/>
            <person name="Kim D."/>
            <person name="Ryu S."/>
            <person name="Kim W."/>
        </authorList>
    </citation>
    <scope>NUCLEOTIDE SEQUENCE [LARGE SCALE GENOMIC DNA]</scope>
    <source>
        <tissue evidence="1">Muscle</tissue>
    </source>
</reference>
<gene>
    <name evidence="1" type="ORF">E2C01_026962</name>
</gene>
<sequence length="103" mass="11630">MSVLTWCLCRGLGWWKVKETPQNTGSTPGRRGQLITDAAVGSAVVPVQCEIFELRKLWRLGLLRMCITKRKVLTHRNTAQLFRTSTAPRLPQLPCLANRNSLI</sequence>
<accession>A0A5B7EK38</accession>
<dbReference type="Proteomes" id="UP000324222">
    <property type="component" value="Unassembled WGS sequence"/>
</dbReference>
<comment type="caution">
    <text evidence="1">The sequence shown here is derived from an EMBL/GenBank/DDBJ whole genome shotgun (WGS) entry which is preliminary data.</text>
</comment>
<name>A0A5B7EK38_PORTR</name>